<evidence type="ECO:0000256" key="1">
    <source>
        <dbReference type="SAM" id="Coils"/>
    </source>
</evidence>
<dbReference type="AlphaFoldDB" id="A0A377G7U7"/>
<protein>
    <recommendedName>
        <fullName evidence="5">Lipoprotein</fullName>
    </recommendedName>
</protein>
<evidence type="ECO:0000256" key="2">
    <source>
        <dbReference type="SAM" id="SignalP"/>
    </source>
</evidence>
<gene>
    <name evidence="3" type="ORF">NCTC11370_00608</name>
</gene>
<feature type="chain" id="PRO_5017027893" description="Lipoprotein" evidence="2">
    <location>
        <begin position="22"/>
        <end position="105"/>
    </location>
</feature>
<keyword evidence="1" id="KW-0175">Coiled coil</keyword>
<keyword evidence="4" id="KW-1185">Reference proteome</keyword>
<keyword evidence="2" id="KW-0732">Signal</keyword>
<proteinExistence type="predicted"/>
<dbReference type="Proteomes" id="UP000254554">
    <property type="component" value="Unassembled WGS sequence"/>
</dbReference>
<dbReference type="OrthoDB" id="5653382at2"/>
<dbReference type="GeneID" id="93292764"/>
<evidence type="ECO:0000313" key="3">
    <source>
        <dbReference type="EMBL" id="STO20550.1"/>
    </source>
</evidence>
<accession>A0A377G7U7</accession>
<sequence length="105" mass="11347">MLKAICSIGLLEMMLVLTGCAPTAYVVGTVNQPIKYTYAPGFNPPQAAYPDVPVDANTSIDTPAIVQQENAINEMNDTMAIVQQQNQAAQQQAIEQQLNAMTLLH</sequence>
<name>A0A377G7U7_9GAMM</name>
<reference evidence="3 4" key="1">
    <citation type="submission" date="2018-06" db="EMBL/GenBank/DDBJ databases">
        <authorList>
            <consortium name="Pathogen Informatics"/>
            <person name="Doyle S."/>
        </authorList>
    </citation>
    <scope>NUCLEOTIDE SEQUENCE [LARGE SCALE GENOMIC DNA]</scope>
    <source>
        <strain evidence="3 4">NCTC11370</strain>
    </source>
</reference>
<organism evidence="3 4">
    <name type="scientific">Fluoribacter dumoffii</name>
    <dbReference type="NCBI Taxonomy" id="463"/>
    <lineage>
        <taxon>Bacteria</taxon>
        <taxon>Pseudomonadati</taxon>
        <taxon>Pseudomonadota</taxon>
        <taxon>Gammaproteobacteria</taxon>
        <taxon>Legionellales</taxon>
        <taxon>Legionellaceae</taxon>
        <taxon>Fluoribacter</taxon>
    </lineage>
</organism>
<evidence type="ECO:0000313" key="4">
    <source>
        <dbReference type="Proteomes" id="UP000254554"/>
    </source>
</evidence>
<dbReference type="RefSeq" id="WP_010652757.1">
    <property type="nucleotide sequence ID" value="NZ_JAPHOS010000001.1"/>
</dbReference>
<dbReference type="EMBL" id="UGGT01000001">
    <property type="protein sequence ID" value="STO20550.1"/>
    <property type="molecule type" value="Genomic_DNA"/>
</dbReference>
<feature type="signal peptide" evidence="2">
    <location>
        <begin position="1"/>
        <end position="21"/>
    </location>
</feature>
<feature type="coiled-coil region" evidence="1">
    <location>
        <begin position="65"/>
        <end position="99"/>
    </location>
</feature>
<evidence type="ECO:0008006" key="5">
    <source>
        <dbReference type="Google" id="ProtNLM"/>
    </source>
</evidence>